<dbReference type="VEuPathDB" id="TriTrypDB:Lsey_0034_0100"/>
<reference evidence="3 4" key="1">
    <citation type="journal article" date="2015" name="PLoS Pathog.">
        <title>Leptomonas seymouri: Adaptations to the Dixenous Life Cycle Analyzed by Genome Sequencing, Transcriptome Profiling and Co-infection with Leishmania donovani.</title>
        <authorList>
            <person name="Kraeva N."/>
            <person name="Butenko A."/>
            <person name="Hlavacova J."/>
            <person name="Kostygov A."/>
            <person name="Myskova J."/>
            <person name="Grybchuk D."/>
            <person name="Lestinova T."/>
            <person name="Votypka J."/>
            <person name="Volf P."/>
            <person name="Opperdoes F."/>
            <person name="Flegontov P."/>
            <person name="Lukes J."/>
            <person name="Yurchenko V."/>
        </authorList>
    </citation>
    <scope>NUCLEOTIDE SEQUENCE [LARGE SCALE GENOMIC DNA]</scope>
    <source>
        <strain evidence="3 4">ATCC 30220</strain>
    </source>
</reference>
<keyword evidence="4" id="KW-1185">Reference proteome</keyword>
<sequence>MYASQMCKFLQRTRVCCQQESLGVTNLARLLQHTARHADRIQLPELYKLGILLKDPNDILGLHQDNELMKRLSKRYQNLRSDATPFQVSLLDTVLTSSTSPSSFSHASAPAGGTETENGDSKAAPATSSALSPVTAQEYYKAIMELVQEVEAEHSRAAAQEVRQVQKLHNGSNETSNANKDRGRGSEGRQKRKRNDRPHATALHTSMQHEVSSATSNVSSLGETLGSARAATLEKCLKALGPLLRQLSPTETARLIKTLAKLNYTNYEHTIIFARRGCEVASQLQRRDLCTLFFNLHKLCTRDSLVPIVNRILEHVQELTAEEVYLLCQSMERQENTSTASQRLLTPLIAQAIKKLPDATSSAYHRTLLVSMARYRLQQPATVQLILQDWVLRWKTTSSEKDVLVLLEAATALEAPGKVPEGLKELIERLTFLAPAMDLRHVDHAMDLLSSVPLHMSTDCMRVFLKRLENESGMLTVRQLMFVLHLLSTYPPAKGEVAVVSLAYACAIRAKSMDAETLETIVISLAMLQLFTDDFFSIAKVLQVQKGGMRSFAQLQVLFDCCTTEMVALPHGLGMLTSIICTLAPTLNDEEISYCRKALVKLGVGDREVLQNIFTKAKRAQRVSANSSLSRKRRSGYYDPMADLI</sequence>
<dbReference type="AlphaFoldDB" id="A0A0N1ILX5"/>
<feature type="compositionally biased region" description="Polar residues" evidence="1">
    <location>
        <begin position="167"/>
        <end position="178"/>
    </location>
</feature>
<proteinExistence type="predicted"/>
<dbReference type="OMA" id="NYTNYEH"/>
<evidence type="ECO:0000313" key="4">
    <source>
        <dbReference type="Proteomes" id="UP000038009"/>
    </source>
</evidence>
<dbReference type="Proteomes" id="UP000038009">
    <property type="component" value="Unassembled WGS sequence"/>
</dbReference>
<accession>A0A0N1ILX5</accession>
<evidence type="ECO:0000259" key="2">
    <source>
        <dbReference type="Pfam" id="PF26172"/>
    </source>
</evidence>
<dbReference type="Pfam" id="PF26172">
    <property type="entry name" value="RESC8"/>
    <property type="match status" value="1"/>
</dbReference>
<comment type="caution">
    <text evidence="3">The sequence shown here is derived from an EMBL/GenBank/DDBJ whole genome shotgun (WGS) entry which is preliminary data.</text>
</comment>
<evidence type="ECO:0000313" key="3">
    <source>
        <dbReference type="EMBL" id="KPI88995.1"/>
    </source>
</evidence>
<feature type="domain" description="RNA-editing substrate-binding complex 8 protein HEAT repeats" evidence="2">
    <location>
        <begin position="233"/>
        <end position="610"/>
    </location>
</feature>
<name>A0A0N1ILX5_LEPSE</name>
<feature type="region of interest" description="Disordered" evidence="1">
    <location>
        <begin position="157"/>
        <end position="198"/>
    </location>
</feature>
<dbReference type="OrthoDB" id="271836at2759"/>
<feature type="region of interest" description="Disordered" evidence="1">
    <location>
        <begin position="98"/>
        <end position="131"/>
    </location>
</feature>
<protein>
    <recommendedName>
        <fullName evidence="2">RNA-editing substrate-binding complex 8 protein HEAT repeats domain-containing protein</fullName>
    </recommendedName>
</protein>
<gene>
    <name evidence="3" type="ORF">ABL78_1879</name>
</gene>
<evidence type="ECO:0000256" key="1">
    <source>
        <dbReference type="SAM" id="MobiDB-lite"/>
    </source>
</evidence>
<feature type="compositionally biased region" description="Low complexity" evidence="1">
    <location>
        <begin position="98"/>
        <end position="108"/>
    </location>
</feature>
<dbReference type="InterPro" id="IPR058977">
    <property type="entry name" value="RESC8_HEAT"/>
</dbReference>
<dbReference type="EMBL" id="LJSK01000034">
    <property type="protein sequence ID" value="KPI88995.1"/>
    <property type="molecule type" value="Genomic_DNA"/>
</dbReference>
<dbReference type="CDD" id="cd23736">
    <property type="entry name" value="RESC8-like"/>
    <property type="match status" value="1"/>
</dbReference>
<organism evidence="3 4">
    <name type="scientific">Leptomonas seymouri</name>
    <dbReference type="NCBI Taxonomy" id="5684"/>
    <lineage>
        <taxon>Eukaryota</taxon>
        <taxon>Discoba</taxon>
        <taxon>Euglenozoa</taxon>
        <taxon>Kinetoplastea</taxon>
        <taxon>Metakinetoplastina</taxon>
        <taxon>Trypanosomatida</taxon>
        <taxon>Trypanosomatidae</taxon>
        <taxon>Leishmaniinae</taxon>
        <taxon>Leptomonas</taxon>
    </lineage>
</organism>
<feature type="compositionally biased region" description="Basic and acidic residues" evidence="1">
    <location>
        <begin position="179"/>
        <end position="189"/>
    </location>
</feature>